<feature type="compositionally biased region" description="Polar residues" evidence="2">
    <location>
        <begin position="675"/>
        <end position="685"/>
    </location>
</feature>
<dbReference type="STRING" id="3075.A0A087SJ43"/>
<dbReference type="eggNOG" id="KOG1020">
    <property type="taxonomic scope" value="Eukaryota"/>
</dbReference>
<dbReference type="GO" id="GO:1990414">
    <property type="term" value="P:replication-born double-strand break repair via sister chromatid exchange"/>
    <property type="evidence" value="ECO:0007669"/>
    <property type="project" value="TreeGrafter"/>
</dbReference>
<dbReference type="OrthoDB" id="418242at2759"/>
<dbReference type="GO" id="GO:0140588">
    <property type="term" value="P:chromatin looping"/>
    <property type="evidence" value="ECO:0007669"/>
    <property type="project" value="InterPro"/>
</dbReference>
<evidence type="ECO:0000259" key="3">
    <source>
        <dbReference type="Pfam" id="PF12830"/>
    </source>
</evidence>
<evidence type="ECO:0000256" key="1">
    <source>
        <dbReference type="RuleBase" id="RU364107"/>
    </source>
</evidence>
<dbReference type="AlphaFoldDB" id="A0A087SJ43"/>
<name>A0A087SJ43_AUXPR</name>
<dbReference type="GO" id="GO:0003682">
    <property type="term" value="F:chromatin binding"/>
    <property type="evidence" value="ECO:0007669"/>
    <property type="project" value="TreeGrafter"/>
</dbReference>
<evidence type="ECO:0000313" key="5">
    <source>
        <dbReference type="Proteomes" id="UP000028924"/>
    </source>
</evidence>
<protein>
    <recommendedName>
        <fullName evidence="1">Sister chromatid cohesion protein</fullName>
    </recommendedName>
</protein>
<evidence type="ECO:0000313" key="4">
    <source>
        <dbReference type="EMBL" id="KFM25747.1"/>
    </source>
</evidence>
<evidence type="ECO:0000256" key="2">
    <source>
        <dbReference type="SAM" id="MobiDB-lite"/>
    </source>
</evidence>
<comment type="subcellular location">
    <subcellularLocation>
        <location evidence="1">Nucleus</location>
    </subcellularLocation>
</comment>
<dbReference type="PANTHER" id="PTHR21704:SF18">
    <property type="entry name" value="NIPPED-B-LIKE PROTEIN"/>
    <property type="match status" value="1"/>
</dbReference>
<dbReference type="KEGG" id="apro:F751_2589"/>
<dbReference type="GO" id="GO:0061775">
    <property type="term" value="F:cohesin loader activity"/>
    <property type="evidence" value="ECO:0007669"/>
    <property type="project" value="InterPro"/>
</dbReference>
<dbReference type="PANTHER" id="PTHR21704">
    <property type="entry name" value="NIPPED-B-LIKE PROTEIN DELANGIN SCC2-RELATED"/>
    <property type="match status" value="1"/>
</dbReference>
<reference evidence="4 5" key="1">
    <citation type="journal article" date="2014" name="BMC Genomics">
        <title>Oil accumulation mechanisms of the oleaginous microalga Chlorella protothecoides revealed through its genome, transcriptomes, and proteomes.</title>
        <authorList>
            <person name="Gao C."/>
            <person name="Wang Y."/>
            <person name="Shen Y."/>
            <person name="Yan D."/>
            <person name="He X."/>
            <person name="Dai J."/>
            <person name="Wu Q."/>
        </authorList>
    </citation>
    <scope>NUCLEOTIDE SEQUENCE [LARGE SCALE GENOMIC DNA]</scope>
    <source>
        <strain evidence="4 5">0710</strain>
    </source>
</reference>
<keyword evidence="1" id="KW-0131">Cell cycle</keyword>
<feature type="domain" description="Sister chromatid cohesion C-terminal" evidence="3">
    <location>
        <begin position="327"/>
        <end position="485"/>
    </location>
</feature>
<organism evidence="4 5">
    <name type="scientific">Auxenochlorella protothecoides</name>
    <name type="common">Green microalga</name>
    <name type="synonym">Chlorella protothecoides</name>
    <dbReference type="NCBI Taxonomy" id="3075"/>
    <lineage>
        <taxon>Eukaryota</taxon>
        <taxon>Viridiplantae</taxon>
        <taxon>Chlorophyta</taxon>
        <taxon>core chlorophytes</taxon>
        <taxon>Trebouxiophyceae</taxon>
        <taxon>Chlorellales</taxon>
        <taxon>Chlorellaceae</taxon>
        <taxon>Auxenochlorella</taxon>
    </lineage>
</organism>
<dbReference type="GO" id="GO:0071169">
    <property type="term" value="P:establishment of protein localization to chromatin"/>
    <property type="evidence" value="ECO:0007669"/>
    <property type="project" value="TreeGrafter"/>
</dbReference>
<gene>
    <name evidence="4" type="ORF">F751_2589</name>
</gene>
<accession>A0A087SJ43</accession>
<dbReference type="GO" id="GO:0090694">
    <property type="term" value="C:Scc2-Scc4 cohesin loading complex"/>
    <property type="evidence" value="ECO:0007669"/>
    <property type="project" value="TreeGrafter"/>
</dbReference>
<keyword evidence="5" id="KW-1185">Reference proteome</keyword>
<dbReference type="Pfam" id="PF12830">
    <property type="entry name" value="Nipped-B_C"/>
    <property type="match status" value="1"/>
</dbReference>
<dbReference type="Proteomes" id="UP000028924">
    <property type="component" value="Unassembled WGS sequence"/>
</dbReference>
<dbReference type="InterPro" id="IPR024986">
    <property type="entry name" value="Nipped-B_C"/>
</dbReference>
<dbReference type="GO" id="GO:0034087">
    <property type="term" value="P:establishment of mitotic sister chromatid cohesion"/>
    <property type="evidence" value="ECO:0007669"/>
    <property type="project" value="TreeGrafter"/>
</dbReference>
<keyword evidence="1" id="KW-0677">Repeat</keyword>
<dbReference type="GeneID" id="23613980"/>
<dbReference type="EMBL" id="KL662122">
    <property type="protein sequence ID" value="KFM25747.1"/>
    <property type="molecule type" value="Genomic_DNA"/>
</dbReference>
<sequence>MRRGAGRAFHLPLELGHPLVVVLRAALEHGGPGRDAQARHSAGCAMAGALLGQVIAAHEGEEPAAHAGALGPLLALHALARVSPDLCLPPDRPGSMLASLAPYLRGAGSAGAGDRLHADYLLALLALVHSLVEALGPATLLAQGAGLVETLASLVNKHPFVQDPDREGPQRPHLSRFLFILGQLCRHGGGAVLDEGRRGVTAGVTLSVPAATPTERESALQALGGLVLARPGIMLGPGAPPNVAMKQALADDAAAALKLRALSNLADLLHPEGATRTAGERPGAVAVGSVPTCNGTGDALSHVGSIVQDHWDLVLARALESGAEEAEAGLVGPWTAVQALGTLACDPGAENAARAVALLGSLVARHAAYVGAERLVQGIQAAPAFLATADAGHGVRLLERSGVFASLTELYELAIRPHPKLCTDFFKVAVRRFRTAASVPCVPPPDAAAPPASTGHTSELPFLALTLAHLRLRRGDEACALLAEVSGVLSARGEEAAWELREALARGSQDPGGPTPSTAPLLALALLLRLKNYLQGAYAISDDRIAAYASSGERRRQEERIQVSPSCAPDARALAPEHFGDMASGQAQDPAAALQAFEEALGEDGAPVIQASTPAEHGTGQKTAGGVNKRRRTGMGGVGKGKENHTPSPGDSTEDVDAEPMSTRGKSRGARGASITPQTTVLRTSSRIKRSLARVATAQASDPESEGEGGDATDGDDDWSPGADQTRKKLRL</sequence>
<proteinExistence type="inferred from homology"/>
<feature type="region of interest" description="Disordered" evidence="2">
    <location>
        <begin position="610"/>
        <end position="732"/>
    </location>
</feature>
<dbReference type="GO" id="GO:0010468">
    <property type="term" value="P:regulation of gene expression"/>
    <property type="evidence" value="ECO:0007669"/>
    <property type="project" value="InterPro"/>
</dbReference>
<keyword evidence="1" id="KW-0539">Nucleus</keyword>
<dbReference type="InterPro" id="IPR033031">
    <property type="entry name" value="Scc2/Nipped-B"/>
</dbReference>
<dbReference type="RefSeq" id="XP_011398643.1">
    <property type="nucleotide sequence ID" value="XM_011400341.1"/>
</dbReference>
<feature type="compositionally biased region" description="Acidic residues" evidence="2">
    <location>
        <begin position="703"/>
        <end position="719"/>
    </location>
</feature>
<comment type="similarity">
    <text evidence="1">Belongs to the SCC2/Nipped-B family.</text>
</comment>